<sequence>MSAPYIIYGMDASYFTQKALSLLSYKEIPTDFRKKSIAIRAEVEQKSGTHMMPVMVTPQDEWMWDTTPIAFELDKRFPKSATLPPAPLARIIARILEDFFDEWTTRAAIFFRWSSPEDIAHSGDSLARDAVGIPQDTPLDATGEKLVRQARDMIETWARKTIEKLDAHNNAHGEIIGEYSRLMTLLDQHFAASDFLLGSKPCLADFALQGALTAHFLFDPTPRKLTEKIAPAVVAYQQRMKAAKASRLGEDWPMMTTVPETLAPVLQHIAMGFHAYLAGNQKALKAGRAMVDVDLGYGPRTIIARPYTEKTRIETAKDFHSLSPKDQKIVSEALSPLGVMEAYLLPA</sequence>
<protein>
    <submittedName>
        <fullName evidence="2">Glutathione S-transferase</fullName>
    </submittedName>
</protein>
<organism evidence="2 3">
    <name type="scientific">Iodidimonas muriae</name>
    <dbReference type="NCBI Taxonomy" id="261467"/>
    <lineage>
        <taxon>Bacteria</taxon>
        <taxon>Pseudomonadati</taxon>
        <taxon>Pseudomonadota</taxon>
        <taxon>Alphaproteobacteria</taxon>
        <taxon>Iodidimonadales</taxon>
        <taxon>Iodidimonadaceae</taxon>
        <taxon>Iodidimonas</taxon>
    </lineage>
</organism>
<dbReference type="EMBL" id="BMOV01000006">
    <property type="protein sequence ID" value="GGO12929.1"/>
    <property type="molecule type" value="Genomic_DNA"/>
</dbReference>
<dbReference type="InterPro" id="IPR036282">
    <property type="entry name" value="Glutathione-S-Trfase_C_sf"/>
</dbReference>
<accession>A0ABQ2LDW4</accession>
<keyword evidence="3" id="KW-1185">Reference proteome</keyword>
<dbReference type="Proteomes" id="UP000602381">
    <property type="component" value="Unassembled WGS sequence"/>
</dbReference>
<dbReference type="CDD" id="cd00299">
    <property type="entry name" value="GST_C_family"/>
    <property type="match status" value="1"/>
</dbReference>
<proteinExistence type="predicted"/>
<evidence type="ECO:0000313" key="2">
    <source>
        <dbReference type="EMBL" id="GGO12929.1"/>
    </source>
</evidence>
<dbReference type="Gene3D" id="3.40.30.10">
    <property type="entry name" value="Glutaredoxin"/>
    <property type="match status" value="1"/>
</dbReference>
<dbReference type="SUPFAM" id="SSF47616">
    <property type="entry name" value="GST C-terminal domain-like"/>
    <property type="match status" value="1"/>
</dbReference>
<evidence type="ECO:0000313" key="3">
    <source>
        <dbReference type="Proteomes" id="UP000602381"/>
    </source>
</evidence>
<dbReference type="InterPro" id="IPR036249">
    <property type="entry name" value="Thioredoxin-like_sf"/>
</dbReference>
<dbReference type="SUPFAM" id="SSF52833">
    <property type="entry name" value="Thioredoxin-like"/>
    <property type="match status" value="1"/>
</dbReference>
<dbReference type="InterPro" id="IPR004045">
    <property type="entry name" value="Glutathione_S-Trfase_N"/>
</dbReference>
<reference evidence="3" key="1">
    <citation type="journal article" date="2019" name="Int. J. Syst. Evol. Microbiol.">
        <title>The Global Catalogue of Microorganisms (GCM) 10K type strain sequencing project: providing services to taxonomists for standard genome sequencing and annotation.</title>
        <authorList>
            <consortium name="The Broad Institute Genomics Platform"/>
            <consortium name="The Broad Institute Genome Sequencing Center for Infectious Disease"/>
            <person name="Wu L."/>
            <person name="Ma J."/>
        </authorList>
    </citation>
    <scope>NUCLEOTIDE SEQUENCE [LARGE SCALE GENOMIC DNA]</scope>
    <source>
        <strain evidence="3">JCM 17843</strain>
    </source>
</reference>
<gene>
    <name evidence="2" type="ORF">GCM10007972_18550</name>
</gene>
<name>A0ABQ2LDW4_9PROT</name>
<dbReference type="Pfam" id="PF13417">
    <property type="entry name" value="GST_N_3"/>
    <property type="match status" value="1"/>
</dbReference>
<evidence type="ECO:0000259" key="1">
    <source>
        <dbReference type="Pfam" id="PF13417"/>
    </source>
</evidence>
<comment type="caution">
    <text evidence="2">The sequence shown here is derived from an EMBL/GenBank/DDBJ whole genome shotgun (WGS) entry which is preliminary data.</text>
</comment>
<dbReference type="Gene3D" id="1.20.1050.10">
    <property type="match status" value="2"/>
</dbReference>
<dbReference type="RefSeq" id="WP_150005158.1">
    <property type="nucleotide sequence ID" value="NZ_BMOV01000006.1"/>
</dbReference>
<feature type="domain" description="GST N-terminal" evidence="1">
    <location>
        <begin position="8"/>
        <end position="79"/>
    </location>
</feature>